<dbReference type="Proteomes" id="UP001348641">
    <property type="component" value="Unassembled WGS sequence"/>
</dbReference>
<dbReference type="EMBL" id="JAUUCC010000001">
    <property type="protein sequence ID" value="MEE2048935.1"/>
    <property type="molecule type" value="Genomic_DNA"/>
</dbReference>
<feature type="domain" description="Double-GTPase 2" evidence="1">
    <location>
        <begin position="86"/>
        <end position="243"/>
    </location>
</feature>
<accession>A0ABU7KI13</accession>
<dbReference type="InterPro" id="IPR027417">
    <property type="entry name" value="P-loop_NTPase"/>
</dbReference>
<dbReference type="SUPFAM" id="SSF52540">
    <property type="entry name" value="P-loop containing nucleoside triphosphate hydrolases"/>
    <property type="match status" value="1"/>
</dbReference>
<dbReference type="Gene3D" id="3.40.50.300">
    <property type="entry name" value="P-loop containing nucleotide triphosphate hydrolases"/>
    <property type="match status" value="1"/>
</dbReference>
<dbReference type="Pfam" id="PF19993">
    <property type="entry name" value="DO-GTPase2"/>
    <property type="match status" value="1"/>
</dbReference>
<evidence type="ECO:0000259" key="1">
    <source>
        <dbReference type="Pfam" id="PF19993"/>
    </source>
</evidence>
<gene>
    <name evidence="2" type="ORF">Q8A49_00295</name>
</gene>
<evidence type="ECO:0000313" key="3">
    <source>
        <dbReference type="Proteomes" id="UP001348641"/>
    </source>
</evidence>
<comment type="caution">
    <text evidence="2">The sequence shown here is derived from an EMBL/GenBank/DDBJ whole genome shotgun (WGS) entry which is preliminary data.</text>
</comment>
<sequence>MTDDSADAPRVLCPVCLSRVGPDSGELREWRDGEYRPLYVPDGATEHMRLRIMRTRAQVLCPNRGNEYPEHHLPYQYVNQRRDPVVVALVGAPRSGKTHLLASMVGAIQEQGLNRFGLSASPLDVNAYERFTNTRVRPLLGQGRVLARTNDDVWEFEVGLMVSDGSDQRAVAFFDVSGEVMDTVGKVSRQAFFDKVDGFVFVVSPDDLEDDRADTTFSAVLDVVEDKQDKAAVVVVGKADVYRYEHPVDRWLRDGVCLDDASRIAAETEDLYAFIDRYDKGGSYLRPWTEFGRSAIHAVSATGGARLPDSPSYSRPVRPQRTLQPFLTLMAMTGVATTPGARGVGL</sequence>
<dbReference type="InterPro" id="IPR045528">
    <property type="entry name" value="DO-GTPase2"/>
</dbReference>
<dbReference type="RefSeq" id="WP_330156245.1">
    <property type="nucleotide sequence ID" value="NZ_BAAAJA010000006.1"/>
</dbReference>
<name>A0ABU7KI13_9ACTN</name>
<proteinExistence type="predicted"/>
<evidence type="ECO:0000313" key="2">
    <source>
        <dbReference type="EMBL" id="MEE2048935.1"/>
    </source>
</evidence>
<organism evidence="2 3">
    <name type="scientific">Nocardiopsis tropica</name>
    <dbReference type="NCBI Taxonomy" id="109330"/>
    <lineage>
        <taxon>Bacteria</taxon>
        <taxon>Bacillati</taxon>
        <taxon>Actinomycetota</taxon>
        <taxon>Actinomycetes</taxon>
        <taxon>Streptosporangiales</taxon>
        <taxon>Nocardiopsidaceae</taxon>
        <taxon>Nocardiopsis</taxon>
    </lineage>
</organism>
<protein>
    <recommendedName>
        <fullName evidence="1">Double-GTPase 2 domain-containing protein</fullName>
    </recommendedName>
</protein>
<reference evidence="2 3" key="1">
    <citation type="submission" date="2023-07" db="EMBL/GenBank/DDBJ databases">
        <authorList>
            <person name="Girao M."/>
            <person name="Carvalho M.F."/>
        </authorList>
    </citation>
    <scope>NUCLEOTIDE SEQUENCE [LARGE SCALE GENOMIC DNA]</scope>
    <source>
        <strain evidence="2 3">66/93</strain>
    </source>
</reference>